<dbReference type="InterPro" id="IPR051464">
    <property type="entry name" value="Peptidase_M42_aminopept"/>
</dbReference>
<evidence type="ECO:0000256" key="6">
    <source>
        <dbReference type="PIRNR" id="PIRNR001123"/>
    </source>
</evidence>
<feature type="binding site" evidence="8">
    <location>
        <position position="198"/>
    </location>
    <ligand>
        <name>Zn(2+)</name>
        <dbReference type="ChEBI" id="CHEBI:29105"/>
        <label>2</label>
    </ligand>
</feature>
<dbReference type="SUPFAM" id="SSF101821">
    <property type="entry name" value="Aminopeptidase/glucanase lid domain"/>
    <property type="match status" value="1"/>
</dbReference>
<evidence type="ECO:0000256" key="5">
    <source>
        <dbReference type="ARBA" id="ARBA00022801"/>
    </source>
</evidence>
<gene>
    <name evidence="9" type="ORF">ENV67_05510</name>
</gene>
<dbReference type="Gene3D" id="3.40.630.10">
    <property type="entry name" value="Zn peptidases"/>
    <property type="match status" value="1"/>
</dbReference>
<accession>A0A7C4Y5N0</accession>
<evidence type="ECO:0000313" key="9">
    <source>
        <dbReference type="EMBL" id="HGW91982.1"/>
    </source>
</evidence>
<evidence type="ECO:0000256" key="7">
    <source>
        <dbReference type="PIRSR" id="PIRSR001123-1"/>
    </source>
</evidence>
<evidence type="ECO:0000256" key="1">
    <source>
        <dbReference type="ARBA" id="ARBA00006272"/>
    </source>
</evidence>
<dbReference type="Pfam" id="PF05343">
    <property type="entry name" value="Peptidase_M42"/>
    <property type="match status" value="1"/>
</dbReference>
<dbReference type="GO" id="GO:0004177">
    <property type="term" value="F:aminopeptidase activity"/>
    <property type="evidence" value="ECO:0007669"/>
    <property type="project" value="UniProtKB-UniRule"/>
</dbReference>
<dbReference type="PANTHER" id="PTHR32481:SF5">
    <property type="entry name" value="ENDOGLUCANASE"/>
    <property type="match status" value="1"/>
</dbReference>
<dbReference type="EMBL" id="DTHG01000069">
    <property type="protein sequence ID" value="HGW91982.1"/>
    <property type="molecule type" value="Genomic_DNA"/>
</dbReference>
<feature type="binding site" evidence="8">
    <location>
        <position position="220"/>
    </location>
    <ligand>
        <name>Zn(2+)</name>
        <dbReference type="ChEBI" id="CHEBI:29105"/>
        <label>1</label>
    </ligand>
</feature>
<keyword evidence="3" id="KW-0645">Protease</keyword>
<evidence type="ECO:0000256" key="8">
    <source>
        <dbReference type="PIRSR" id="PIRSR001123-2"/>
    </source>
</evidence>
<sequence length="337" mass="37219">MFINELSNINGVSGNEDEVRKFIIDKLKKLVDKFEIDSMGNLYAFKKGKKSGKKIMLAAHMDEVGFMVTGIEQSGDIRFRPVGGIEPLTCLSKRVIIGKNKISGVIGVKATHLNTIEEEKSVPKFESLRIDAGFSSKEEASSKVNLGDYIAFDTEYYEENGICTGKGFDDRAGCSILMDIAGMDFPYDTYLTFTVQEEVGLRGARIAGNRVFPDICIVVEGTGAGDFPSKRDIGSYPSLGSGPVITLLDRSLIVQKKLVDFLLNVAKDNRIPYQFKRPNIGATDAGRIHISKTGVPSMVLAVPVRYIHSPCCIMLKRDYNNTLKLIEKGIERIEEVI</sequence>
<dbReference type="AlphaFoldDB" id="A0A7C4Y5N0"/>
<organism evidence="9">
    <name type="scientific">candidate division WOR-3 bacterium</name>
    <dbReference type="NCBI Taxonomy" id="2052148"/>
    <lineage>
        <taxon>Bacteria</taxon>
        <taxon>Bacteria division WOR-3</taxon>
    </lineage>
</organism>
<dbReference type="Gene3D" id="2.40.30.40">
    <property type="entry name" value="Peptidase M42, domain 2"/>
    <property type="match status" value="1"/>
</dbReference>
<dbReference type="GO" id="GO:0006508">
    <property type="term" value="P:proteolysis"/>
    <property type="evidence" value="ECO:0007669"/>
    <property type="project" value="UniProtKB-KW"/>
</dbReference>
<protein>
    <submittedName>
        <fullName evidence="9">M42 family peptidase</fullName>
    </submittedName>
</protein>
<feature type="binding site" evidence="8">
    <location>
        <position position="169"/>
    </location>
    <ligand>
        <name>Zn(2+)</name>
        <dbReference type="ChEBI" id="CHEBI:29105"/>
        <label>2</label>
    </ligand>
</feature>
<dbReference type="InterPro" id="IPR008007">
    <property type="entry name" value="Peptidase_M42"/>
</dbReference>
<feature type="binding site" evidence="8">
    <location>
        <position position="60"/>
    </location>
    <ligand>
        <name>Zn(2+)</name>
        <dbReference type="ChEBI" id="CHEBI:29105"/>
        <label>1</label>
    </ligand>
</feature>
<dbReference type="SUPFAM" id="SSF53187">
    <property type="entry name" value="Zn-dependent exopeptidases"/>
    <property type="match status" value="1"/>
</dbReference>
<name>A0A7C4Y5N0_UNCW3</name>
<evidence type="ECO:0000256" key="2">
    <source>
        <dbReference type="ARBA" id="ARBA00022438"/>
    </source>
</evidence>
<proteinExistence type="inferred from homology"/>
<keyword evidence="5" id="KW-0378">Hydrolase</keyword>
<comment type="similarity">
    <text evidence="1 6">Belongs to the peptidase M42 family.</text>
</comment>
<evidence type="ECO:0000256" key="4">
    <source>
        <dbReference type="ARBA" id="ARBA00022723"/>
    </source>
</evidence>
<feature type="binding site" evidence="8">
    <location>
        <position position="169"/>
    </location>
    <ligand>
        <name>Zn(2+)</name>
        <dbReference type="ChEBI" id="CHEBI:29105"/>
        <label>1</label>
    </ligand>
</feature>
<dbReference type="PIRSF" id="PIRSF001123">
    <property type="entry name" value="PepA_GA"/>
    <property type="match status" value="1"/>
</dbReference>
<keyword evidence="2" id="KW-0031">Aminopeptidase</keyword>
<comment type="cofactor">
    <cofactor evidence="8">
        <name>a divalent metal cation</name>
        <dbReference type="ChEBI" id="CHEBI:60240"/>
    </cofactor>
    <text evidence="8">Binds 2 divalent metal cations per subunit.</text>
</comment>
<dbReference type="GO" id="GO:0046872">
    <property type="term" value="F:metal ion binding"/>
    <property type="evidence" value="ECO:0007669"/>
    <property type="project" value="UniProtKB-UniRule"/>
</dbReference>
<feature type="binding site" evidence="8">
    <location>
        <position position="308"/>
    </location>
    <ligand>
        <name>Zn(2+)</name>
        <dbReference type="ChEBI" id="CHEBI:29105"/>
        <label>2</label>
    </ligand>
</feature>
<evidence type="ECO:0000256" key="3">
    <source>
        <dbReference type="ARBA" id="ARBA00022670"/>
    </source>
</evidence>
<feature type="active site" description="Proton acceptor" evidence="7">
    <location>
        <position position="197"/>
    </location>
</feature>
<keyword evidence="4 8" id="KW-0479">Metal-binding</keyword>
<dbReference type="InterPro" id="IPR023367">
    <property type="entry name" value="Peptidase_M42_dom2"/>
</dbReference>
<reference evidence="9" key="1">
    <citation type="journal article" date="2020" name="mSystems">
        <title>Genome- and Community-Level Interaction Insights into Carbon Utilization and Element Cycling Functions of Hydrothermarchaeota in Hydrothermal Sediment.</title>
        <authorList>
            <person name="Zhou Z."/>
            <person name="Liu Y."/>
            <person name="Xu W."/>
            <person name="Pan J."/>
            <person name="Luo Z.H."/>
            <person name="Li M."/>
        </authorList>
    </citation>
    <scope>NUCLEOTIDE SEQUENCE [LARGE SCALE GENOMIC DNA]</scope>
    <source>
        <strain evidence="9">SpSt-780</strain>
    </source>
</reference>
<comment type="caution">
    <text evidence="9">The sequence shown here is derived from an EMBL/GenBank/DDBJ whole genome shotgun (WGS) entry which is preliminary data.</text>
</comment>
<dbReference type="PANTHER" id="PTHR32481">
    <property type="entry name" value="AMINOPEPTIDASE"/>
    <property type="match status" value="1"/>
</dbReference>